<comment type="caution">
    <text evidence="11">The sequence shown here is derived from an EMBL/GenBank/DDBJ whole genome shotgun (WGS) entry which is preliminary data.</text>
</comment>
<dbReference type="Proteomes" id="UP000033647">
    <property type="component" value="Unassembled WGS sequence"/>
</dbReference>
<name>A0A0F4GBK3_9PEZI</name>
<comment type="similarity">
    <text evidence="2">Belongs to the SPCS2 family.</text>
</comment>
<dbReference type="GO" id="GO:0005787">
    <property type="term" value="C:signal peptidase complex"/>
    <property type="evidence" value="ECO:0007669"/>
    <property type="project" value="InterPro"/>
</dbReference>
<feature type="region of interest" description="Disordered" evidence="9">
    <location>
        <begin position="173"/>
        <end position="219"/>
    </location>
</feature>
<keyword evidence="7 10" id="KW-0472">Membrane</keyword>
<keyword evidence="5" id="KW-0256">Endoplasmic reticulum</keyword>
<dbReference type="EMBL" id="LAFY01004118">
    <property type="protein sequence ID" value="KJX94773.1"/>
    <property type="molecule type" value="Genomic_DNA"/>
</dbReference>
<evidence type="ECO:0000256" key="8">
    <source>
        <dbReference type="ARBA" id="ARBA00045608"/>
    </source>
</evidence>
<evidence type="ECO:0000313" key="11">
    <source>
        <dbReference type="EMBL" id="KJX94773.1"/>
    </source>
</evidence>
<keyword evidence="12" id="KW-1185">Reference proteome</keyword>
<evidence type="ECO:0000256" key="9">
    <source>
        <dbReference type="SAM" id="MobiDB-lite"/>
    </source>
</evidence>
<evidence type="ECO:0000313" key="12">
    <source>
        <dbReference type="Proteomes" id="UP000033647"/>
    </source>
</evidence>
<comment type="subcellular location">
    <subcellularLocation>
        <location evidence="1">Endoplasmic reticulum membrane</location>
        <topology evidence="1">Multi-pass membrane protein</topology>
    </subcellularLocation>
</comment>
<dbReference type="GO" id="GO:0006465">
    <property type="term" value="P:signal peptide processing"/>
    <property type="evidence" value="ECO:0007669"/>
    <property type="project" value="InterPro"/>
</dbReference>
<dbReference type="InterPro" id="IPR009582">
    <property type="entry name" value="Spc2/SPCS2"/>
</dbReference>
<evidence type="ECO:0000256" key="10">
    <source>
        <dbReference type="SAM" id="Phobius"/>
    </source>
</evidence>
<comment type="function">
    <text evidence="8">Component of the signal peptidase complex (SPC) which catalyzes the cleavage of N-terminal signal sequences from nascent proteins as they are translocated into the lumen of the endoplasmic reticulum. Enhances the enzymatic activity of SPC and facilitates the interactions between different components of the translocation site.</text>
</comment>
<feature type="transmembrane region" description="Helical" evidence="10">
    <location>
        <begin position="42"/>
        <end position="58"/>
    </location>
</feature>
<accession>A0A0F4GBK3</accession>
<evidence type="ECO:0000256" key="1">
    <source>
        <dbReference type="ARBA" id="ARBA00004477"/>
    </source>
</evidence>
<keyword evidence="6 10" id="KW-1133">Transmembrane helix</keyword>
<feature type="compositionally biased region" description="Polar residues" evidence="9">
    <location>
        <begin position="189"/>
        <end position="199"/>
    </location>
</feature>
<dbReference type="STRING" id="1047168.A0A0F4GBK3"/>
<evidence type="ECO:0000256" key="7">
    <source>
        <dbReference type="ARBA" id="ARBA00023136"/>
    </source>
</evidence>
<evidence type="ECO:0000256" key="2">
    <source>
        <dbReference type="ARBA" id="ARBA00007324"/>
    </source>
</evidence>
<dbReference type="PANTHER" id="PTHR13085:SF0">
    <property type="entry name" value="SIGNAL PEPTIDASE COMPLEX SUBUNIT 2"/>
    <property type="match status" value="1"/>
</dbReference>
<dbReference type="AlphaFoldDB" id="A0A0F4GBK3"/>
<protein>
    <recommendedName>
        <fullName evidence="3">Signal peptidase complex subunit 2</fullName>
    </recommendedName>
</protein>
<proteinExistence type="inferred from homology"/>
<feature type="transmembrane region" description="Helical" evidence="10">
    <location>
        <begin position="70"/>
        <end position="92"/>
    </location>
</feature>
<dbReference type="OrthoDB" id="29558at2759"/>
<dbReference type="GO" id="GO:0045047">
    <property type="term" value="P:protein targeting to ER"/>
    <property type="evidence" value="ECO:0007669"/>
    <property type="project" value="TreeGrafter"/>
</dbReference>
<sequence length="219" mass="23836">MSEGRISVYSQSDLKNTTDDALGNYLRGLNFKQDHSKIDTRLALGFTGVVIAGALFYADFKLGWEATRSYTAPAVGVYLVLNTALTAWMYFVEKGLIFEGTRDGKKLSISSSTKKHDPSYYLDVSVSSNGSGPSSWQVKTPFTTFFTRDGFFVAQPFQQWLATTVEVVGNADTKNASRDERDNLAAPTATFSAIESTNGDVDATGAESKGKGTKRSKKT</sequence>
<organism evidence="11 12">
    <name type="scientific">Zymoseptoria brevis</name>
    <dbReference type="NCBI Taxonomy" id="1047168"/>
    <lineage>
        <taxon>Eukaryota</taxon>
        <taxon>Fungi</taxon>
        <taxon>Dikarya</taxon>
        <taxon>Ascomycota</taxon>
        <taxon>Pezizomycotina</taxon>
        <taxon>Dothideomycetes</taxon>
        <taxon>Dothideomycetidae</taxon>
        <taxon>Mycosphaerellales</taxon>
        <taxon>Mycosphaerellaceae</taxon>
        <taxon>Zymoseptoria</taxon>
    </lineage>
</organism>
<evidence type="ECO:0000256" key="5">
    <source>
        <dbReference type="ARBA" id="ARBA00022824"/>
    </source>
</evidence>
<evidence type="ECO:0000256" key="3">
    <source>
        <dbReference type="ARBA" id="ARBA00017057"/>
    </source>
</evidence>
<dbReference type="Pfam" id="PF06703">
    <property type="entry name" value="SPC25"/>
    <property type="match status" value="1"/>
</dbReference>
<dbReference type="PANTHER" id="PTHR13085">
    <property type="entry name" value="MICROSOMAL SIGNAL PEPTIDASE 25 KDA SUBUNIT"/>
    <property type="match status" value="1"/>
</dbReference>
<reference evidence="11 12" key="1">
    <citation type="submission" date="2015-03" db="EMBL/GenBank/DDBJ databases">
        <title>RNA-seq based gene annotation and comparative genomics of four Zymoseptoria species reveal species-specific pathogenicity related genes and transposable element activity.</title>
        <authorList>
            <person name="Grandaubert J."/>
            <person name="Bhattacharyya A."/>
            <person name="Stukenbrock E.H."/>
        </authorList>
    </citation>
    <scope>NUCLEOTIDE SEQUENCE [LARGE SCALE GENOMIC DNA]</scope>
    <source>
        <strain evidence="11 12">Zb18110</strain>
    </source>
</reference>
<evidence type="ECO:0000256" key="6">
    <source>
        <dbReference type="ARBA" id="ARBA00022989"/>
    </source>
</evidence>
<gene>
    <name evidence="11" type="ORF">TI39_contig4159g00017</name>
</gene>
<evidence type="ECO:0000256" key="4">
    <source>
        <dbReference type="ARBA" id="ARBA00022692"/>
    </source>
</evidence>
<keyword evidence="4 10" id="KW-0812">Transmembrane</keyword>